<gene>
    <name evidence="2" type="ORF">QG37_07420</name>
</gene>
<dbReference type="EMBL" id="LGST01000057">
    <property type="protein sequence ID" value="KND96292.1"/>
    <property type="molecule type" value="Genomic_DNA"/>
</dbReference>
<organism evidence="2 3">
    <name type="scientific">Candidozyma auris</name>
    <name type="common">Yeast</name>
    <name type="synonym">Candida auris</name>
    <dbReference type="NCBI Taxonomy" id="498019"/>
    <lineage>
        <taxon>Eukaryota</taxon>
        <taxon>Fungi</taxon>
        <taxon>Dikarya</taxon>
        <taxon>Ascomycota</taxon>
        <taxon>Saccharomycotina</taxon>
        <taxon>Pichiomycetes</taxon>
        <taxon>Metschnikowiaceae</taxon>
        <taxon>Candidozyma</taxon>
    </lineage>
</organism>
<evidence type="ECO:0000313" key="3">
    <source>
        <dbReference type="Proteomes" id="UP000037122"/>
    </source>
</evidence>
<keyword evidence="1" id="KW-0812">Transmembrane</keyword>
<dbReference type="Proteomes" id="UP000037122">
    <property type="component" value="Unassembled WGS sequence"/>
</dbReference>
<protein>
    <submittedName>
        <fullName evidence="2">Uncharacterized protein</fullName>
    </submittedName>
</protein>
<comment type="caution">
    <text evidence="2">The sequence shown here is derived from an EMBL/GenBank/DDBJ whole genome shotgun (WGS) entry which is preliminary data.</text>
</comment>
<sequence>MASIPACVGIIMSISTMPYVHGSLIKPTDPDVLEENDIKIKKGSLMIQSIALVVVHFIYIIATIVYAFSLHRKQKNGNRTTDEPT</sequence>
<dbReference type="VEuPathDB" id="FungiDB:QG37_07420"/>
<evidence type="ECO:0000313" key="2">
    <source>
        <dbReference type="EMBL" id="KND96292.1"/>
    </source>
</evidence>
<reference evidence="3" key="1">
    <citation type="journal article" date="2015" name="BMC Genomics">
        <title>Draft genome of a commonly misdiagnosed multidrug resistant pathogen Candida auris.</title>
        <authorList>
            <person name="Chatterjee S."/>
            <person name="Alampalli S.V."/>
            <person name="Nageshan R.K."/>
            <person name="Chettiar S.T."/>
            <person name="Joshi S."/>
            <person name="Tatu U.S."/>
        </authorList>
    </citation>
    <scope>NUCLEOTIDE SEQUENCE [LARGE SCALE GENOMIC DNA]</scope>
    <source>
        <strain evidence="3">6684</strain>
    </source>
</reference>
<dbReference type="AlphaFoldDB" id="A0A0L0NQ52"/>
<feature type="transmembrane region" description="Helical" evidence="1">
    <location>
        <begin position="46"/>
        <end position="69"/>
    </location>
</feature>
<evidence type="ECO:0000256" key="1">
    <source>
        <dbReference type="SAM" id="Phobius"/>
    </source>
</evidence>
<keyword evidence="1" id="KW-0472">Membrane</keyword>
<keyword evidence="1" id="KW-1133">Transmembrane helix</keyword>
<proteinExistence type="predicted"/>
<accession>A0A0L0NQ52</accession>
<name>A0A0L0NQ52_CANAR</name>